<dbReference type="EnsemblPlants" id="OPUNC03G08580.1">
    <property type="protein sequence ID" value="OPUNC03G08580.1"/>
    <property type="gene ID" value="OPUNC03G08580"/>
</dbReference>
<dbReference type="Proteomes" id="UP000026962">
    <property type="component" value="Chromosome 3"/>
</dbReference>
<evidence type="ECO:0000256" key="1">
    <source>
        <dbReference type="SAM" id="MobiDB-lite"/>
    </source>
</evidence>
<protein>
    <submittedName>
        <fullName evidence="2">Uncharacterized protein</fullName>
    </submittedName>
</protein>
<feature type="compositionally biased region" description="Basic and acidic residues" evidence="1">
    <location>
        <begin position="53"/>
        <end position="72"/>
    </location>
</feature>
<feature type="region of interest" description="Disordered" evidence="1">
    <location>
        <begin position="31"/>
        <end position="92"/>
    </location>
</feature>
<evidence type="ECO:0000313" key="2">
    <source>
        <dbReference type="EnsemblPlants" id="OPUNC03G08580.1"/>
    </source>
</evidence>
<dbReference type="AlphaFoldDB" id="A0A0E0KAP7"/>
<organism evidence="2">
    <name type="scientific">Oryza punctata</name>
    <name type="common">Red rice</name>
    <dbReference type="NCBI Taxonomy" id="4537"/>
    <lineage>
        <taxon>Eukaryota</taxon>
        <taxon>Viridiplantae</taxon>
        <taxon>Streptophyta</taxon>
        <taxon>Embryophyta</taxon>
        <taxon>Tracheophyta</taxon>
        <taxon>Spermatophyta</taxon>
        <taxon>Magnoliopsida</taxon>
        <taxon>Liliopsida</taxon>
        <taxon>Poales</taxon>
        <taxon>Poaceae</taxon>
        <taxon>BOP clade</taxon>
        <taxon>Oryzoideae</taxon>
        <taxon>Oryzeae</taxon>
        <taxon>Oryzinae</taxon>
        <taxon>Oryza</taxon>
    </lineage>
</organism>
<evidence type="ECO:0000313" key="3">
    <source>
        <dbReference type="Proteomes" id="UP000026962"/>
    </source>
</evidence>
<dbReference type="HOGENOM" id="CLU_2417077_0_0_1"/>
<reference evidence="2" key="1">
    <citation type="submission" date="2015-04" db="UniProtKB">
        <authorList>
            <consortium name="EnsemblPlants"/>
        </authorList>
    </citation>
    <scope>IDENTIFICATION</scope>
</reference>
<accession>A0A0E0KAP7</accession>
<proteinExistence type="predicted"/>
<keyword evidence="3" id="KW-1185">Reference proteome</keyword>
<reference evidence="2" key="2">
    <citation type="submission" date="2018-05" db="EMBL/GenBank/DDBJ databases">
        <title>OpunRS2 (Oryza punctata Reference Sequence Version 2).</title>
        <authorList>
            <person name="Zhang J."/>
            <person name="Kudrna D."/>
            <person name="Lee S."/>
            <person name="Talag J."/>
            <person name="Welchert J."/>
            <person name="Wing R.A."/>
        </authorList>
    </citation>
    <scope>NUCLEOTIDE SEQUENCE [LARGE SCALE GENOMIC DNA]</scope>
</reference>
<name>A0A0E0KAP7_ORYPU</name>
<sequence>MCQRGISVSVNMEELLLQRLELDTLEYSTQTSSTKLAQWRANKPSVPKGNISTHREKREQERDHLRGKEKGESSPLASLAAHPYHGSPCGIK</sequence>
<dbReference type="Gramene" id="OPUNC03G08580.1">
    <property type="protein sequence ID" value="OPUNC03G08580.1"/>
    <property type="gene ID" value="OPUNC03G08580"/>
</dbReference>